<proteinExistence type="predicted"/>
<feature type="compositionally biased region" description="Polar residues" evidence="1">
    <location>
        <begin position="1"/>
        <end position="15"/>
    </location>
</feature>
<accession>A0ABD0MX36</accession>
<reference evidence="3 4" key="1">
    <citation type="submission" date="2024-05" db="EMBL/GenBank/DDBJ databases">
        <title>Genome sequencing and assembly of Indian major carp, Cirrhinus mrigala (Hamilton, 1822).</title>
        <authorList>
            <person name="Mohindra V."/>
            <person name="Chowdhury L.M."/>
            <person name="Lal K."/>
            <person name="Jena J.K."/>
        </authorList>
    </citation>
    <scope>NUCLEOTIDE SEQUENCE [LARGE SCALE GENOMIC DNA]</scope>
    <source>
        <strain evidence="3">CM1030</strain>
        <tissue evidence="3">Blood</tissue>
    </source>
</reference>
<keyword evidence="4" id="KW-1185">Reference proteome</keyword>
<dbReference type="Proteomes" id="UP001529510">
    <property type="component" value="Unassembled WGS sequence"/>
</dbReference>
<dbReference type="InterPro" id="IPR002719">
    <property type="entry name" value="RB_B"/>
</dbReference>
<dbReference type="AlphaFoldDB" id="A0ABD0MX36"/>
<gene>
    <name evidence="3" type="ORF">M9458_048795</name>
</gene>
<feature type="domain" description="Retinoblastoma-associated protein B-box" evidence="2">
    <location>
        <begin position="31"/>
        <end position="57"/>
    </location>
</feature>
<evidence type="ECO:0000313" key="4">
    <source>
        <dbReference type="Proteomes" id="UP001529510"/>
    </source>
</evidence>
<feature type="compositionally biased region" description="Low complexity" evidence="1">
    <location>
        <begin position="20"/>
        <end position="35"/>
    </location>
</feature>
<organism evidence="3 4">
    <name type="scientific">Cirrhinus mrigala</name>
    <name type="common">Mrigala</name>
    <dbReference type="NCBI Taxonomy" id="683832"/>
    <lineage>
        <taxon>Eukaryota</taxon>
        <taxon>Metazoa</taxon>
        <taxon>Chordata</taxon>
        <taxon>Craniata</taxon>
        <taxon>Vertebrata</taxon>
        <taxon>Euteleostomi</taxon>
        <taxon>Actinopterygii</taxon>
        <taxon>Neopterygii</taxon>
        <taxon>Teleostei</taxon>
        <taxon>Ostariophysi</taxon>
        <taxon>Cypriniformes</taxon>
        <taxon>Cyprinidae</taxon>
        <taxon>Labeoninae</taxon>
        <taxon>Labeonini</taxon>
        <taxon>Cirrhinus</taxon>
    </lineage>
</organism>
<protein>
    <recommendedName>
        <fullName evidence="2">Retinoblastoma-associated protein B-box domain-containing protein</fullName>
    </recommendedName>
</protein>
<evidence type="ECO:0000259" key="2">
    <source>
        <dbReference type="Pfam" id="PF01857"/>
    </source>
</evidence>
<dbReference type="Gene3D" id="1.10.472.10">
    <property type="entry name" value="Cyclin-like"/>
    <property type="match status" value="1"/>
</dbReference>
<name>A0ABD0MX36_CIRMR</name>
<evidence type="ECO:0000313" key="3">
    <source>
        <dbReference type="EMBL" id="KAL0154532.1"/>
    </source>
</evidence>
<feature type="region of interest" description="Disordered" evidence="1">
    <location>
        <begin position="1"/>
        <end position="46"/>
    </location>
</feature>
<feature type="non-terminal residue" evidence="3">
    <location>
        <position position="1"/>
    </location>
</feature>
<feature type="non-terminal residue" evidence="3">
    <location>
        <position position="58"/>
    </location>
</feature>
<sequence>SGESSPVSMRSSSTLPIPQPSSAPSTPTRAPGGPQEQEEERGDLIRFYNHVYIKQIKP</sequence>
<dbReference type="EMBL" id="JAMKFB020000025">
    <property type="protein sequence ID" value="KAL0154532.1"/>
    <property type="molecule type" value="Genomic_DNA"/>
</dbReference>
<comment type="caution">
    <text evidence="3">The sequence shown here is derived from an EMBL/GenBank/DDBJ whole genome shotgun (WGS) entry which is preliminary data.</text>
</comment>
<dbReference type="Pfam" id="PF01857">
    <property type="entry name" value="RB_B"/>
    <property type="match status" value="1"/>
</dbReference>
<evidence type="ECO:0000256" key="1">
    <source>
        <dbReference type="SAM" id="MobiDB-lite"/>
    </source>
</evidence>